<accession>A0A9W6WS05</accession>
<sequence>MVSPHTKRLLSCGADSGEDSTNWSIWDRRFAEMDWNHNGTIHFNEFLMAFESWVGVDDDDEDDDDIDEGDETRHETEKETSTAVEFSVH</sequence>
<dbReference type="InterPro" id="IPR011992">
    <property type="entry name" value="EF-hand-dom_pair"/>
</dbReference>
<evidence type="ECO:0000256" key="1">
    <source>
        <dbReference type="SAM" id="MobiDB-lite"/>
    </source>
</evidence>
<dbReference type="AlphaFoldDB" id="A0A9W6WS05"/>
<reference evidence="3" key="1">
    <citation type="submission" date="2023-04" db="EMBL/GenBank/DDBJ databases">
        <title>Phytophthora lilii NBRC 32176.</title>
        <authorList>
            <person name="Ichikawa N."/>
            <person name="Sato H."/>
            <person name="Tonouchi N."/>
        </authorList>
    </citation>
    <scope>NUCLEOTIDE SEQUENCE</scope>
    <source>
        <strain evidence="3">NBRC 32176</strain>
    </source>
</reference>
<evidence type="ECO:0000313" key="3">
    <source>
        <dbReference type="EMBL" id="GMF15237.1"/>
    </source>
</evidence>
<dbReference type="SUPFAM" id="SSF47473">
    <property type="entry name" value="EF-hand"/>
    <property type="match status" value="1"/>
</dbReference>
<dbReference type="Gene3D" id="1.10.238.10">
    <property type="entry name" value="EF-hand"/>
    <property type="match status" value="1"/>
</dbReference>
<dbReference type="GO" id="GO:0005509">
    <property type="term" value="F:calcium ion binding"/>
    <property type="evidence" value="ECO:0007669"/>
    <property type="project" value="InterPro"/>
</dbReference>
<feature type="domain" description="EF-hand" evidence="2">
    <location>
        <begin position="21"/>
        <end position="56"/>
    </location>
</feature>
<dbReference type="EMBL" id="BSXW01000218">
    <property type="protein sequence ID" value="GMF15237.1"/>
    <property type="molecule type" value="Genomic_DNA"/>
</dbReference>
<feature type="compositionally biased region" description="Acidic residues" evidence="1">
    <location>
        <begin position="57"/>
        <end position="70"/>
    </location>
</feature>
<dbReference type="PROSITE" id="PS50222">
    <property type="entry name" value="EF_HAND_2"/>
    <property type="match status" value="1"/>
</dbReference>
<comment type="caution">
    <text evidence="3">The sequence shown here is derived from an EMBL/GenBank/DDBJ whole genome shotgun (WGS) entry which is preliminary data.</text>
</comment>
<feature type="compositionally biased region" description="Basic and acidic residues" evidence="1">
    <location>
        <begin position="71"/>
        <end position="80"/>
    </location>
</feature>
<proteinExistence type="predicted"/>
<evidence type="ECO:0000313" key="4">
    <source>
        <dbReference type="Proteomes" id="UP001165083"/>
    </source>
</evidence>
<evidence type="ECO:0000259" key="2">
    <source>
        <dbReference type="PROSITE" id="PS50222"/>
    </source>
</evidence>
<dbReference type="Proteomes" id="UP001165083">
    <property type="component" value="Unassembled WGS sequence"/>
</dbReference>
<feature type="region of interest" description="Disordered" evidence="1">
    <location>
        <begin position="57"/>
        <end position="89"/>
    </location>
</feature>
<protein>
    <submittedName>
        <fullName evidence="3">Unnamed protein product</fullName>
    </submittedName>
</protein>
<keyword evidence="4" id="KW-1185">Reference proteome</keyword>
<gene>
    <name evidence="3" type="ORF">Plil01_000519300</name>
</gene>
<organism evidence="3 4">
    <name type="scientific">Phytophthora lilii</name>
    <dbReference type="NCBI Taxonomy" id="2077276"/>
    <lineage>
        <taxon>Eukaryota</taxon>
        <taxon>Sar</taxon>
        <taxon>Stramenopiles</taxon>
        <taxon>Oomycota</taxon>
        <taxon>Peronosporomycetes</taxon>
        <taxon>Peronosporales</taxon>
        <taxon>Peronosporaceae</taxon>
        <taxon>Phytophthora</taxon>
    </lineage>
</organism>
<name>A0A9W6WS05_9STRA</name>
<dbReference type="InterPro" id="IPR002048">
    <property type="entry name" value="EF_hand_dom"/>
</dbReference>
<dbReference type="OrthoDB" id="26525at2759"/>